<dbReference type="AlphaFoldDB" id="A0AAJ6P2Y5"/>
<dbReference type="RefSeq" id="WP_306374012.1">
    <property type="nucleotide sequence ID" value="NZ_JASAYK010000003.1"/>
</dbReference>
<dbReference type="EMBL" id="JASAYQ010000008">
    <property type="protein sequence ID" value="MDP8172887.1"/>
    <property type="molecule type" value="Genomic_DNA"/>
</dbReference>
<dbReference type="Proteomes" id="UP001236239">
    <property type="component" value="Unassembled WGS sequence"/>
</dbReference>
<feature type="domain" description="Knr4/Smi1-like" evidence="1">
    <location>
        <begin position="20"/>
        <end position="131"/>
    </location>
</feature>
<comment type="caution">
    <text evidence="3">The sequence shown here is derived from an EMBL/GenBank/DDBJ whole genome shotgun (WGS) entry which is preliminary data.</text>
</comment>
<dbReference type="InterPro" id="IPR018958">
    <property type="entry name" value="Knr4/Smi1-like_dom"/>
</dbReference>
<proteinExistence type="predicted"/>
<organism evidence="3 4">
    <name type="scientific">Phocoenobacter skyensis</name>
    <dbReference type="NCBI Taxonomy" id="97481"/>
    <lineage>
        <taxon>Bacteria</taxon>
        <taxon>Pseudomonadati</taxon>
        <taxon>Pseudomonadota</taxon>
        <taxon>Gammaproteobacteria</taxon>
        <taxon>Pasteurellales</taxon>
        <taxon>Pasteurellaceae</taxon>
        <taxon>Phocoenobacter</taxon>
    </lineage>
</organism>
<protein>
    <recommendedName>
        <fullName evidence="1">Knr4/Smi1-like domain-containing protein</fullName>
    </recommendedName>
</protein>
<evidence type="ECO:0000259" key="1">
    <source>
        <dbReference type="Pfam" id="PF09346"/>
    </source>
</evidence>
<sequence>MTNKWQNLSQSYHIYSSEIGLSEQDIVILKKHCPIILPMDYVELLSEKAEIEIGVAEKYLRFWNAAGCIEMNEAYKIQHYLPKAWAIADDGGGGVLLYIKTDEELNLYFCRLEDLDMAEATKISTSISDLLFYDIGLKTLLTKI</sequence>
<dbReference type="Proteomes" id="UP001231736">
    <property type="component" value="Unassembled WGS sequence"/>
</dbReference>
<name>A0AAJ6P2Y5_9PAST</name>
<evidence type="ECO:0000313" key="4">
    <source>
        <dbReference type="Proteomes" id="UP001231736"/>
    </source>
</evidence>
<dbReference type="InterPro" id="IPR037883">
    <property type="entry name" value="Knr4/Smi1-like_sf"/>
</dbReference>
<gene>
    <name evidence="2" type="ORF">QJU93_05915</name>
    <name evidence="3" type="ORF">QJU97_06855</name>
</gene>
<dbReference type="EMBL" id="JASAYT010000020">
    <property type="protein sequence ID" value="MDP8175170.1"/>
    <property type="molecule type" value="Genomic_DNA"/>
</dbReference>
<evidence type="ECO:0000313" key="3">
    <source>
        <dbReference type="EMBL" id="MDP8175170.1"/>
    </source>
</evidence>
<reference evidence="3" key="1">
    <citation type="journal article" date="2023" name="Front. Microbiol.">
        <title>Phylogeography and host specificity of Pasteurellaceae pathogenic to sea-farmed fish in the north-east Atlantic.</title>
        <authorList>
            <person name="Gulla S."/>
            <person name="Colquhoun D.J."/>
            <person name="Olsen A.B."/>
            <person name="Spilsberg B."/>
            <person name="Lagesen K."/>
            <person name="Aakesson C.P."/>
            <person name="Strom S."/>
            <person name="Manji F."/>
            <person name="Birkbeck T.H."/>
            <person name="Nilsen H.K."/>
        </authorList>
    </citation>
    <scope>NUCLEOTIDE SEQUENCE</scope>
    <source>
        <strain evidence="3">98B1</strain>
        <strain evidence="2">TW16_20</strain>
    </source>
</reference>
<dbReference type="Pfam" id="PF09346">
    <property type="entry name" value="SMI1_KNR4"/>
    <property type="match status" value="1"/>
</dbReference>
<dbReference type="Gene3D" id="3.40.1580.10">
    <property type="entry name" value="SMI1/KNR4-like"/>
    <property type="match status" value="1"/>
</dbReference>
<dbReference type="SUPFAM" id="SSF160631">
    <property type="entry name" value="SMI1/KNR4-like"/>
    <property type="match status" value="1"/>
</dbReference>
<accession>A0AAJ6P2Y5</accession>
<evidence type="ECO:0000313" key="2">
    <source>
        <dbReference type="EMBL" id="MDP8172887.1"/>
    </source>
</evidence>